<evidence type="ECO:0000256" key="3">
    <source>
        <dbReference type="SAM" id="Coils"/>
    </source>
</evidence>
<dbReference type="InterPro" id="IPR001789">
    <property type="entry name" value="Sig_transdc_resp-reg_receiver"/>
</dbReference>
<dbReference type="InterPro" id="IPR050595">
    <property type="entry name" value="Bact_response_regulator"/>
</dbReference>
<dbReference type="Pfam" id="PF07228">
    <property type="entry name" value="SpoIIE"/>
    <property type="match status" value="1"/>
</dbReference>
<protein>
    <submittedName>
        <fullName evidence="5">Stage II sporulation protein E</fullName>
    </submittedName>
</protein>
<evidence type="ECO:0000256" key="1">
    <source>
        <dbReference type="ARBA" id="ARBA00022553"/>
    </source>
</evidence>
<dbReference type="PANTHER" id="PTHR44591:SF19">
    <property type="entry name" value="TWO-COMPONENT RESPONSE REGULATOR-RELATED"/>
    <property type="match status" value="1"/>
</dbReference>
<dbReference type="SMART" id="SM00448">
    <property type="entry name" value="REC"/>
    <property type="match status" value="1"/>
</dbReference>
<dbReference type="EMBL" id="QREG01000002">
    <property type="protein sequence ID" value="REE02177.1"/>
    <property type="molecule type" value="Genomic_DNA"/>
</dbReference>
<dbReference type="InterPro" id="IPR011006">
    <property type="entry name" value="CheY-like_superfamily"/>
</dbReference>
<reference evidence="5 6" key="1">
    <citation type="submission" date="2018-07" db="EMBL/GenBank/DDBJ databases">
        <title>Genomic Encyclopedia of Type Strains, Phase IV (KMG-IV): sequencing the most valuable type-strain genomes for metagenomic binning, comparative biology and taxonomic classification.</title>
        <authorList>
            <person name="Goeker M."/>
        </authorList>
    </citation>
    <scope>NUCLEOTIDE SEQUENCE [LARGE SCALE GENOMIC DNA]</scope>
    <source>
        <strain evidence="5 6">DSM 4134</strain>
    </source>
</reference>
<keyword evidence="6" id="KW-1185">Reference proteome</keyword>
<dbReference type="OrthoDB" id="9763484at2"/>
<dbReference type="InterPro" id="IPR001932">
    <property type="entry name" value="PPM-type_phosphatase-like_dom"/>
</dbReference>
<evidence type="ECO:0000313" key="5">
    <source>
        <dbReference type="EMBL" id="REE02177.1"/>
    </source>
</evidence>
<dbReference type="PANTHER" id="PTHR44591">
    <property type="entry name" value="STRESS RESPONSE REGULATOR PROTEIN 1"/>
    <property type="match status" value="1"/>
</dbReference>
<accession>A0A3D9L9N5</accession>
<evidence type="ECO:0000259" key="4">
    <source>
        <dbReference type="PROSITE" id="PS50110"/>
    </source>
</evidence>
<name>A0A3D9L9N5_MARFU</name>
<dbReference type="AlphaFoldDB" id="A0A3D9L9N5"/>
<dbReference type="Proteomes" id="UP000256779">
    <property type="component" value="Unassembled WGS sequence"/>
</dbReference>
<dbReference type="SUPFAM" id="SSF52172">
    <property type="entry name" value="CheY-like"/>
    <property type="match status" value="1"/>
</dbReference>
<dbReference type="CDD" id="cd17569">
    <property type="entry name" value="REC_HupR-like"/>
    <property type="match status" value="1"/>
</dbReference>
<dbReference type="Gene3D" id="3.40.50.2300">
    <property type="match status" value="1"/>
</dbReference>
<dbReference type="PROSITE" id="PS50110">
    <property type="entry name" value="RESPONSE_REGULATORY"/>
    <property type="match status" value="1"/>
</dbReference>
<keyword evidence="1 2" id="KW-0597">Phosphoprotein</keyword>
<proteinExistence type="predicted"/>
<feature type="modified residue" description="4-aspartylphosphate" evidence="2">
    <location>
        <position position="68"/>
    </location>
</feature>
<dbReference type="Pfam" id="PF00072">
    <property type="entry name" value="Response_reg"/>
    <property type="match status" value="1"/>
</dbReference>
<keyword evidence="3" id="KW-0175">Coiled coil</keyword>
<organism evidence="5 6">
    <name type="scientific">Marinoscillum furvescens DSM 4134</name>
    <dbReference type="NCBI Taxonomy" id="1122208"/>
    <lineage>
        <taxon>Bacteria</taxon>
        <taxon>Pseudomonadati</taxon>
        <taxon>Bacteroidota</taxon>
        <taxon>Cytophagia</taxon>
        <taxon>Cytophagales</taxon>
        <taxon>Reichenbachiellaceae</taxon>
        <taxon>Marinoscillum</taxon>
    </lineage>
</organism>
<dbReference type="RefSeq" id="WP_115866708.1">
    <property type="nucleotide sequence ID" value="NZ_QREG01000002.1"/>
</dbReference>
<dbReference type="InterPro" id="IPR036457">
    <property type="entry name" value="PPM-type-like_dom_sf"/>
</dbReference>
<gene>
    <name evidence="5" type="ORF">C7460_102201</name>
</gene>
<feature type="domain" description="Response regulatory" evidence="4">
    <location>
        <begin position="20"/>
        <end position="134"/>
    </location>
</feature>
<evidence type="ECO:0000313" key="6">
    <source>
        <dbReference type="Proteomes" id="UP000256779"/>
    </source>
</evidence>
<comment type="caution">
    <text evidence="5">The sequence shown here is derived from an EMBL/GenBank/DDBJ whole genome shotgun (WGS) entry which is preliminary data.</text>
</comment>
<dbReference type="Gene3D" id="3.60.40.10">
    <property type="entry name" value="PPM-type phosphatase domain"/>
    <property type="match status" value="1"/>
</dbReference>
<evidence type="ECO:0000256" key="2">
    <source>
        <dbReference type="PROSITE-ProRule" id="PRU00169"/>
    </source>
</evidence>
<dbReference type="GO" id="GO:0000160">
    <property type="term" value="P:phosphorelay signal transduction system"/>
    <property type="evidence" value="ECO:0007669"/>
    <property type="project" value="InterPro"/>
</dbReference>
<feature type="coiled-coil region" evidence="3">
    <location>
        <begin position="140"/>
        <end position="174"/>
    </location>
</feature>
<sequence>MEEIQDSPEISRVKKSKKYSLLYVDDETTNLRVFKSNFRKFFNVHTCDNPLEAIDILKENDIQVIVTDQRMPEMTGTELLEKILPDYPDMIKIILTGFTDIEAIKDGINRCGIYKYITKPWNFDEMKGVLDRAMETYQQSQDSEEHMKELEVTNVELEQRVRERTEELKNINKRLIDSIRYAGLLQQSMLPNERYLSRILADHFVMYRSKYLFSEEFIWTTSLNFRSEDYTVVAVIEFDGKGIVGSLKTLIADSILNDLIQDRKIFHSGDIIKELTQELDAAGSKELQCDLKVSVALFDNNAQTLQFSGINQDMIIFNGNEMVVLEGETEENIDDLMADRIAIEPNATYYMFSNGYYNQENQDGVKFSQEKFEEMLKSVQDKPLAEQYKFLNQTVDDWIGESGLTDDISIIGFRL</sequence>